<reference evidence="3" key="1">
    <citation type="journal article" date="2017" name="Genome Biol.">
        <title>Comparative genomics reveals high biological diversity and specific adaptations in the industrially and medically important fungal genus Aspergillus.</title>
        <authorList>
            <person name="de Vries R.P."/>
            <person name="Riley R."/>
            <person name="Wiebenga A."/>
            <person name="Aguilar-Osorio G."/>
            <person name="Amillis S."/>
            <person name="Uchima C.A."/>
            <person name="Anderluh G."/>
            <person name="Asadollahi M."/>
            <person name="Askin M."/>
            <person name="Barry K."/>
            <person name="Battaglia E."/>
            <person name="Bayram O."/>
            <person name="Benocci T."/>
            <person name="Braus-Stromeyer S.A."/>
            <person name="Caldana C."/>
            <person name="Canovas D."/>
            <person name="Cerqueira G.C."/>
            <person name="Chen F."/>
            <person name="Chen W."/>
            <person name="Choi C."/>
            <person name="Clum A."/>
            <person name="Dos Santos R.A."/>
            <person name="Damasio A.R."/>
            <person name="Diallinas G."/>
            <person name="Emri T."/>
            <person name="Fekete E."/>
            <person name="Flipphi M."/>
            <person name="Freyberg S."/>
            <person name="Gallo A."/>
            <person name="Gournas C."/>
            <person name="Habgood R."/>
            <person name="Hainaut M."/>
            <person name="Harispe M.L."/>
            <person name="Henrissat B."/>
            <person name="Hilden K.S."/>
            <person name="Hope R."/>
            <person name="Hossain A."/>
            <person name="Karabika E."/>
            <person name="Karaffa L."/>
            <person name="Karanyi Z."/>
            <person name="Krasevec N."/>
            <person name="Kuo A."/>
            <person name="Kusch H."/>
            <person name="LaButti K."/>
            <person name="Lagendijk E.L."/>
            <person name="Lapidus A."/>
            <person name="Levasseur A."/>
            <person name="Lindquist E."/>
            <person name="Lipzen A."/>
            <person name="Logrieco A.F."/>
            <person name="MacCabe A."/>
            <person name="Maekelae M.R."/>
            <person name="Malavazi I."/>
            <person name="Melin P."/>
            <person name="Meyer V."/>
            <person name="Mielnichuk N."/>
            <person name="Miskei M."/>
            <person name="Molnar A.P."/>
            <person name="Mule G."/>
            <person name="Ngan C.Y."/>
            <person name="Orejas M."/>
            <person name="Orosz E."/>
            <person name="Ouedraogo J.P."/>
            <person name="Overkamp K.M."/>
            <person name="Park H.-S."/>
            <person name="Perrone G."/>
            <person name="Piumi F."/>
            <person name="Punt P.J."/>
            <person name="Ram A.F."/>
            <person name="Ramon A."/>
            <person name="Rauscher S."/>
            <person name="Record E."/>
            <person name="Riano-Pachon D.M."/>
            <person name="Robert V."/>
            <person name="Roehrig J."/>
            <person name="Ruller R."/>
            <person name="Salamov A."/>
            <person name="Salih N.S."/>
            <person name="Samson R.A."/>
            <person name="Sandor E."/>
            <person name="Sanguinetti M."/>
            <person name="Schuetze T."/>
            <person name="Sepcic K."/>
            <person name="Shelest E."/>
            <person name="Sherlock G."/>
            <person name="Sophianopoulou V."/>
            <person name="Squina F.M."/>
            <person name="Sun H."/>
            <person name="Susca A."/>
            <person name="Todd R.B."/>
            <person name="Tsang A."/>
            <person name="Unkles S.E."/>
            <person name="van de Wiele N."/>
            <person name="van Rossen-Uffink D."/>
            <person name="Oliveira J.V."/>
            <person name="Vesth T.C."/>
            <person name="Visser J."/>
            <person name="Yu J.-H."/>
            <person name="Zhou M."/>
            <person name="Andersen M.R."/>
            <person name="Archer D.B."/>
            <person name="Baker S.E."/>
            <person name="Benoit I."/>
            <person name="Brakhage A.A."/>
            <person name="Braus G.H."/>
            <person name="Fischer R."/>
            <person name="Frisvad J.C."/>
            <person name="Goldman G.H."/>
            <person name="Houbraken J."/>
            <person name="Oakley B."/>
            <person name="Pocsi I."/>
            <person name="Scazzocchio C."/>
            <person name="Seiboth B."/>
            <person name="vanKuyk P.A."/>
            <person name="Wortman J."/>
            <person name="Dyer P.S."/>
            <person name="Grigoriev I.V."/>
        </authorList>
    </citation>
    <scope>NUCLEOTIDE SEQUENCE [LARGE SCALE GENOMIC DNA]</scope>
    <source>
        <strain evidence="3">CBS 134.48</strain>
    </source>
</reference>
<keyword evidence="3" id="KW-1185">Reference proteome</keyword>
<proteinExistence type="predicted"/>
<dbReference type="Proteomes" id="UP000184304">
    <property type="component" value="Unassembled WGS sequence"/>
</dbReference>
<dbReference type="VEuPathDB" id="FungiDB:ASPTUDRAFT_176468"/>
<evidence type="ECO:0000313" key="2">
    <source>
        <dbReference type="EMBL" id="OJI82453.1"/>
    </source>
</evidence>
<evidence type="ECO:0000256" key="1">
    <source>
        <dbReference type="SAM" id="MobiDB-lite"/>
    </source>
</evidence>
<sequence length="106" mass="11712">MRGQGVAKEKASREYQTATGSWLNVEQLAGIDFRFWREERKKRGADEKIGSKRKGVEYGVEAQMASWPGDNTESSGAWPESSVPPGPLLKPRLHPPSCSSAMTANY</sequence>
<gene>
    <name evidence="2" type="ORF">ASPTUDRAFT_176468</name>
</gene>
<organism evidence="2 3">
    <name type="scientific">Aspergillus tubingensis (strain CBS 134.48)</name>
    <dbReference type="NCBI Taxonomy" id="767770"/>
    <lineage>
        <taxon>Eukaryota</taxon>
        <taxon>Fungi</taxon>
        <taxon>Dikarya</taxon>
        <taxon>Ascomycota</taxon>
        <taxon>Pezizomycotina</taxon>
        <taxon>Eurotiomycetes</taxon>
        <taxon>Eurotiomycetidae</taxon>
        <taxon>Eurotiales</taxon>
        <taxon>Aspergillaceae</taxon>
        <taxon>Aspergillus</taxon>
        <taxon>Aspergillus subgen. Circumdati</taxon>
    </lineage>
</organism>
<feature type="region of interest" description="Disordered" evidence="1">
    <location>
        <begin position="63"/>
        <end position="106"/>
    </location>
</feature>
<name>A0A1L9MZJ6_ASPTC</name>
<protein>
    <submittedName>
        <fullName evidence="2">Uncharacterized protein</fullName>
    </submittedName>
</protein>
<dbReference type="AlphaFoldDB" id="A0A1L9MZJ6"/>
<evidence type="ECO:0000313" key="3">
    <source>
        <dbReference type="Proteomes" id="UP000184304"/>
    </source>
</evidence>
<dbReference type="EMBL" id="KV878205">
    <property type="protein sequence ID" value="OJI82453.1"/>
    <property type="molecule type" value="Genomic_DNA"/>
</dbReference>
<feature type="compositionally biased region" description="Polar residues" evidence="1">
    <location>
        <begin position="97"/>
        <end position="106"/>
    </location>
</feature>
<accession>A0A1L9MZJ6</accession>